<dbReference type="InterPro" id="IPR056179">
    <property type="entry name" value="DHQS_C"/>
</dbReference>
<dbReference type="GO" id="GO:0009073">
    <property type="term" value="P:aromatic amino acid family biosynthetic process"/>
    <property type="evidence" value="ECO:0007669"/>
    <property type="project" value="UniProtKB-KW"/>
</dbReference>
<evidence type="ECO:0000256" key="10">
    <source>
        <dbReference type="ARBA" id="ARBA00022605"/>
    </source>
</evidence>
<dbReference type="NCBIfam" id="TIGR01357">
    <property type="entry name" value="aroB"/>
    <property type="match status" value="1"/>
</dbReference>
<feature type="binding site" evidence="18">
    <location>
        <position position="244"/>
    </location>
    <ligand>
        <name>Zn(2+)</name>
        <dbReference type="ChEBI" id="CHEBI:29105"/>
    </ligand>
</feature>
<dbReference type="GO" id="GO:0046872">
    <property type="term" value="F:metal ion binding"/>
    <property type="evidence" value="ECO:0007669"/>
    <property type="project" value="UniProtKB-KW"/>
</dbReference>
<dbReference type="GO" id="GO:0005737">
    <property type="term" value="C:cytoplasm"/>
    <property type="evidence" value="ECO:0007669"/>
    <property type="project" value="UniProtKB-SubCell"/>
</dbReference>
<dbReference type="Gene3D" id="3.40.50.1970">
    <property type="match status" value="1"/>
</dbReference>
<dbReference type="FunFam" id="3.40.50.1970:FF:000007">
    <property type="entry name" value="Pentafunctional AROM polypeptide"/>
    <property type="match status" value="1"/>
</dbReference>
<evidence type="ECO:0000259" key="19">
    <source>
        <dbReference type="Pfam" id="PF01761"/>
    </source>
</evidence>
<dbReference type="EMBL" id="DVIR01000029">
    <property type="protein sequence ID" value="HIS24281.1"/>
    <property type="molecule type" value="Genomic_DNA"/>
</dbReference>
<keyword evidence="14 18" id="KW-0520">NAD</keyword>
<comment type="pathway">
    <text evidence="5 18">Metabolic intermediate biosynthesis; chorismate biosynthesis; chorismate from D-erythrose 4-phosphate and phosphoenolpyruvate: step 2/7.</text>
</comment>
<dbReference type="EC" id="4.2.3.4" evidence="7 18"/>
<evidence type="ECO:0000256" key="11">
    <source>
        <dbReference type="ARBA" id="ARBA00022723"/>
    </source>
</evidence>
<keyword evidence="10 18" id="KW-0028">Amino-acid biosynthesis</keyword>
<evidence type="ECO:0000256" key="12">
    <source>
        <dbReference type="ARBA" id="ARBA00022741"/>
    </source>
</evidence>
<evidence type="ECO:0000313" key="21">
    <source>
        <dbReference type="EMBL" id="HIS24281.1"/>
    </source>
</evidence>
<comment type="caution">
    <text evidence="18">Lacks conserved residue(s) required for the propagation of feature annotation.</text>
</comment>
<dbReference type="Proteomes" id="UP000823982">
    <property type="component" value="Unassembled WGS sequence"/>
</dbReference>
<dbReference type="GO" id="GO:0003856">
    <property type="term" value="F:3-dehydroquinate synthase activity"/>
    <property type="evidence" value="ECO:0007669"/>
    <property type="project" value="UniProtKB-UniRule"/>
</dbReference>
<dbReference type="Pfam" id="PF24621">
    <property type="entry name" value="DHQS_C"/>
    <property type="match status" value="1"/>
</dbReference>
<comment type="cofactor">
    <cofactor evidence="3">
        <name>Zn(2+)</name>
        <dbReference type="ChEBI" id="CHEBI:29105"/>
    </cofactor>
</comment>
<comment type="cofactor">
    <cofactor evidence="2 18">
        <name>NAD(+)</name>
        <dbReference type="ChEBI" id="CHEBI:57540"/>
    </cofactor>
</comment>
<reference evidence="21" key="2">
    <citation type="journal article" date="2021" name="PeerJ">
        <title>Extensive microbial diversity within the chicken gut microbiome revealed by metagenomics and culture.</title>
        <authorList>
            <person name="Gilroy R."/>
            <person name="Ravi A."/>
            <person name="Getino M."/>
            <person name="Pursley I."/>
            <person name="Horton D.L."/>
            <person name="Alikhan N.F."/>
            <person name="Baker D."/>
            <person name="Gharbi K."/>
            <person name="Hall N."/>
            <person name="Watson M."/>
            <person name="Adriaenssens E.M."/>
            <person name="Foster-Nyarko E."/>
            <person name="Jarju S."/>
            <person name="Secka A."/>
            <person name="Antonio M."/>
            <person name="Oren A."/>
            <person name="Chaudhuri R.R."/>
            <person name="La Ragione R."/>
            <person name="Hildebrand F."/>
            <person name="Pallen M.J."/>
        </authorList>
    </citation>
    <scope>NUCLEOTIDE SEQUENCE</scope>
    <source>
        <strain evidence="21">CHK157-1446</strain>
    </source>
</reference>
<comment type="catalytic activity">
    <reaction evidence="1 18">
        <text>7-phospho-2-dehydro-3-deoxy-D-arabino-heptonate = 3-dehydroquinate + phosphate</text>
        <dbReference type="Rhea" id="RHEA:21968"/>
        <dbReference type="ChEBI" id="CHEBI:32364"/>
        <dbReference type="ChEBI" id="CHEBI:43474"/>
        <dbReference type="ChEBI" id="CHEBI:58394"/>
        <dbReference type="EC" id="4.2.3.4"/>
    </reaction>
</comment>
<evidence type="ECO:0000256" key="2">
    <source>
        <dbReference type="ARBA" id="ARBA00001911"/>
    </source>
</evidence>
<evidence type="ECO:0000256" key="6">
    <source>
        <dbReference type="ARBA" id="ARBA00005412"/>
    </source>
</evidence>
<feature type="binding site" evidence="18">
    <location>
        <position position="142"/>
    </location>
    <ligand>
        <name>NAD(+)</name>
        <dbReference type="ChEBI" id="CHEBI:57540"/>
    </ligand>
</feature>
<feature type="binding site" evidence="18">
    <location>
        <position position="260"/>
    </location>
    <ligand>
        <name>Zn(2+)</name>
        <dbReference type="ChEBI" id="CHEBI:29105"/>
    </ligand>
</feature>
<dbReference type="PIRSF" id="PIRSF001455">
    <property type="entry name" value="DHQ_synth"/>
    <property type="match status" value="1"/>
</dbReference>
<evidence type="ECO:0000256" key="1">
    <source>
        <dbReference type="ARBA" id="ARBA00001393"/>
    </source>
</evidence>
<dbReference type="InterPro" id="IPR016037">
    <property type="entry name" value="DHQ_synth_AroB"/>
</dbReference>
<feature type="domain" description="3-dehydroquinate synthase C-terminal" evidence="20">
    <location>
        <begin position="181"/>
        <end position="319"/>
    </location>
</feature>
<comment type="function">
    <text evidence="18">Catalyzes the conversion of 3-deoxy-D-arabino-heptulosonate 7-phosphate (DAHP) to dehydroquinate (DHQ).</text>
</comment>
<dbReference type="InterPro" id="IPR050071">
    <property type="entry name" value="Dehydroquinate_synthase"/>
</dbReference>
<evidence type="ECO:0000256" key="13">
    <source>
        <dbReference type="ARBA" id="ARBA00022833"/>
    </source>
</evidence>
<evidence type="ECO:0000256" key="16">
    <source>
        <dbReference type="ARBA" id="ARBA00023239"/>
    </source>
</evidence>
<evidence type="ECO:0000256" key="18">
    <source>
        <dbReference type="HAMAP-Rule" id="MF_00110"/>
    </source>
</evidence>
<dbReference type="CDD" id="cd08195">
    <property type="entry name" value="DHQS"/>
    <property type="match status" value="1"/>
</dbReference>
<keyword evidence="16 18" id="KW-0456">Lyase</keyword>
<keyword evidence="11 18" id="KW-0479">Metal-binding</keyword>
<keyword evidence="9 18" id="KW-0963">Cytoplasm</keyword>
<feature type="binding site" evidence="18">
    <location>
        <begin position="129"/>
        <end position="130"/>
    </location>
    <ligand>
        <name>NAD(+)</name>
        <dbReference type="ChEBI" id="CHEBI:57540"/>
    </ligand>
</feature>
<dbReference type="Pfam" id="PF01761">
    <property type="entry name" value="DHQ_synthase"/>
    <property type="match status" value="1"/>
</dbReference>
<comment type="subcellular location">
    <subcellularLocation>
        <location evidence="4 18">Cytoplasm</location>
    </subcellularLocation>
</comment>
<evidence type="ECO:0000256" key="7">
    <source>
        <dbReference type="ARBA" id="ARBA00013031"/>
    </source>
</evidence>
<feature type="binding site" evidence="18">
    <location>
        <position position="184"/>
    </location>
    <ligand>
        <name>Zn(2+)</name>
        <dbReference type="ChEBI" id="CHEBI:29105"/>
    </ligand>
</feature>
<dbReference type="HAMAP" id="MF_00110">
    <property type="entry name" value="DHQ_synthase"/>
    <property type="match status" value="1"/>
</dbReference>
<name>A0A9D1EN67_9FIRM</name>
<feature type="binding site" evidence="18">
    <location>
        <position position="151"/>
    </location>
    <ligand>
        <name>NAD(+)</name>
        <dbReference type="ChEBI" id="CHEBI:57540"/>
    </ligand>
</feature>
<comment type="similarity">
    <text evidence="6 18">Belongs to the sugar phosphate cyclases superfamily. Dehydroquinate synthase family.</text>
</comment>
<feature type="domain" description="3-dehydroquinate synthase N-terminal" evidence="19">
    <location>
        <begin position="67"/>
        <end position="178"/>
    </location>
</feature>
<evidence type="ECO:0000256" key="9">
    <source>
        <dbReference type="ARBA" id="ARBA00022490"/>
    </source>
</evidence>
<dbReference type="AlphaFoldDB" id="A0A9D1EN67"/>
<feature type="binding site" evidence="18">
    <location>
        <begin position="105"/>
        <end position="109"/>
    </location>
    <ligand>
        <name>NAD(+)</name>
        <dbReference type="ChEBI" id="CHEBI:57540"/>
    </ligand>
</feature>
<keyword evidence="15 18" id="KW-0057">Aromatic amino acid biosynthesis</keyword>
<dbReference type="GO" id="GO:0000166">
    <property type="term" value="F:nucleotide binding"/>
    <property type="evidence" value="ECO:0007669"/>
    <property type="project" value="UniProtKB-KW"/>
</dbReference>
<evidence type="ECO:0000256" key="4">
    <source>
        <dbReference type="ARBA" id="ARBA00004496"/>
    </source>
</evidence>
<protein>
    <recommendedName>
        <fullName evidence="8 18">3-dehydroquinate synthase</fullName>
        <shortName evidence="18">DHQS</shortName>
        <ecNumber evidence="7 18">4.2.3.4</ecNumber>
    </recommendedName>
</protein>
<evidence type="ECO:0000259" key="20">
    <source>
        <dbReference type="Pfam" id="PF24621"/>
    </source>
</evidence>
<dbReference type="InterPro" id="IPR030963">
    <property type="entry name" value="DHQ_synth_fam"/>
</dbReference>
<evidence type="ECO:0000256" key="3">
    <source>
        <dbReference type="ARBA" id="ARBA00001947"/>
    </source>
</evidence>
<reference evidence="21" key="1">
    <citation type="submission" date="2020-10" db="EMBL/GenBank/DDBJ databases">
        <authorList>
            <person name="Gilroy R."/>
        </authorList>
    </citation>
    <scope>NUCLEOTIDE SEQUENCE</scope>
    <source>
        <strain evidence="21">CHK157-1446</strain>
    </source>
</reference>
<dbReference type="GO" id="GO:0008652">
    <property type="term" value="P:amino acid biosynthetic process"/>
    <property type="evidence" value="ECO:0007669"/>
    <property type="project" value="UniProtKB-KW"/>
</dbReference>
<gene>
    <name evidence="18 21" type="primary">aroB</name>
    <name evidence="21" type="ORF">IAD01_02625</name>
</gene>
<dbReference type="PANTHER" id="PTHR43622">
    <property type="entry name" value="3-DEHYDROQUINATE SYNTHASE"/>
    <property type="match status" value="1"/>
</dbReference>
<organism evidence="21 22">
    <name type="scientific">Candidatus Faeciplasma gallinarum</name>
    <dbReference type="NCBI Taxonomy" id="2840799"/>
    <lineage>
        <taxon>Bacteria</taxon>
        <taxon>Bacillati</taxon>
        <taxon>Bacillota</taxon>
        <taxon>Clostridia</taxon>
        <taxon>Eubacteriales</taxon>
        <taxon>Oscillospiraceae</taxon>
        <taxon>Oscillospiraceae incertae sedis</taxon>
        <taxon>Candidatus Faeciplasma</taxon>
    </lineage>
</organism>
<dbReference type="GO" id="GO:0009423">
    <property type="term" value="P:chorismate biosynthetic process"/>
    <property type="evidence" value="ECO:0007669"/>
    <property type="project" value="UniProtKB-UniRule"/>
</dbReference>
<sequence>MDTVHVRASTEYDITIEKGIMSRSGEISSKLLKGKTAVIVSDDNVYPLYFEKVKQSYESAGFKTLSFVVEHGEHSKSIKEYVRLLDYLLENRLTRSDTLVALGGGVVGDLTGFAAATYQRGMGLVQIPTSLLAMVDSSVGGKTAVNLEHGKNQVGSFYQPRVVICDPSALDTLPKEEFLCGCAEVIKYAVLSSPELFYRLLEYGADGLRKNPDEVIAECVRLKRDVVAADEFDTGKRMSLNLGHTIGHAVEACSDFTVLHGQAVAVGMAVISRAAAAMGMLSEDDCGKIVGLLKAFGLPTDTCFTTGELYNAALSDKKASTDSITVVMPRKIGCCTLEKIKKEELIGIMRAGGIAD</sequence>
<evidence type="ECO:0000256" key="14">
    <source>
        <dbReference type="ARBA" id="ARBA00023027"/>
    </source>
</evidence>
<evidence type="ECO:0000256" key="17">
    <source>
        <dbReference type="ARBA" id="ARBA00023285"/>
    </source>
</evidence>
<dbReference type="PANTHER" id="PTHR43622:SF7">
    <property type="entry name" value="3-DEHYDROQUINATE SYNTHASE, CHLOROPLASTIC"/>
    <property type="match status" value="1"/>
</dbReference>
<keyword evidence="13 18" id="KW-0862">Zinc</keyword>
<dbReference type="InterPro" id="IPR030960">
    <property type="entry name" value="DHQS/DOIS_N"/>
</dbReference>
<evidence type="ECO:0000256" key="15">
    <source>
        <dbReference type="ARBA" id="ARBA00023141"/>
    </source>
</evidence>
<keyword evidence="17 18" id="KW-0170">Cobalt</keyword>
<dbReference type="SUPFAM" id="SSF56796">
    <property type="entry name" value="Dehydroquinate synthase-like"/>
    <property type="match status" value="1"/>
</dbReference>
<accession>A0A9D1EN67</accession>
<comment type="caution">
    <text evidence="21">The sequence shown here is derived from an EMBL/GenBank/DDBJ whole genome shotgun (WGS) entry which is preliminary data.</text>
</comment>
<evidence type="ECO:0000256" key="8">
    <source>
        <dbReference type="ARBA" id="ARBA00017684"/>
    </source>
</evidence>
<dbReference type="Gene3D" id="1.20.1090.10">
    <property type="entry name" value="Dehydroquinate synthase-like - alpha domain"/>
    <property type="match status" value="1"/>
</dbReference>
<comment type="cofactor">
    <cofactor evidence="18">
        <name>Co(2+)</name>
        <dbReference type="ChEBI" id="CHEBI:48828"/>
    </cofactor>
    <cofactor evidence="18">
        <name>Zn(2+)</name>
        <dbReference type="ChEBI" id="CHEBI:29105"/>
    </cofactor>
    <text evidence="18">Binds 1 divalent metal cation per subunit. Can use either Co(2+) or Zn(2+).</text>
</comment>
<keyword evidence="12 18" id="KW-0547">Nucleotide-binding</keyword>
<evidence type="ECO:0000313" key="22">
    <source>
        <dbReference type="Proteomes" id="UP000823982"/>
    </source>
</evidence>
<evidence type="ECO:0000256" key="5">
    <source>
        <dbReference type="ARBA" id="ARBA00004661"/>
    </source>
</evidence>
<proteinExistence type="inferred from homology"/>